<dbReference type="SUPFAM" id="SSF55781">
    <property type="entry name" value="GAF domain-like"/>
    <property type="match status" value="1"/>
</dbReference>
<feature type="transmembrane region" description="Helical" evidence="9">
    <location>
        <begin position="114"/>
        <end position="130"/>
    </location>
</feature>
<dbReference type="EMBL" id="CP049989">
    <property type="protein sequence ID" value="QIM52576.1"/>
    <property type="molecule type" value="Genomic_DNA"/>
</dbReference>
<keyword evidence="5" id="KW-0418">Kinase</keyword>
<comment type="catalytic activity">
    <reaction evidence="1">
        <text>ATP + protein L-histidine = ADP + protein N-phospho-L-histidine.</text>
        <dbReference type="EC" id="2.7.13.3"/>
    </reaction>
</comment>
<dbReference type="InterPro" id="IPR000014">
    <property type="entry name" value="PAS"/>
</dbReference>
<evidence type="ECO:0000256" key="4">
    <source>
        <dbReference type="ARBA" id="ARBA00022679"/>
    </source>
</evidence>
<evidence type="ECO:0000256" key="1">
    <source>
        <dbReference type="ARBA" id="ARBA00000085"/>
    </source>
</evidence>
<feature type="transmembrane region" description="Helical" evidence="9">
    <location>
        <begin position="33"/>
        <end position="56"/>
    </location>
</feature>
<feature type="coiled-coil region" evidence="7">
    <location>
        <begin position="601"/>
        <end position="641"/>
    </location>
</feature>
<evidence type="ECO:0000256" key="2">
    <source>
        <dbReference type="ARBA" id="ARBA00012438"/>
    </source>
</evidence>
<dbReference type="SUPFAM" id="SSF55785">
    <property type="entry name" value="PYP-like sensor domain (PAS domain)"/>
    <property type="match status" value="2"/>
</dbReference>
<feature type="transmembrane region" description="Helical" evidence="9">
    <location>
        <begin position="62"/>
        <end position="79"/>
    </location>
</feature>
<dbReference type="Proteomes" id="UP000503162">
    <property type="component" value="Chromosome"/>
</dbReference>
<dbReference type="SUPFAM" id="SSF55874">
    <property type="entry name" value="ATPase domain of HSP90 chaperone/DNA topoisomerase II/histidine kinase"/>
    <property type="match status" value="1"/>
</dbReference>
<evidence type="ECO:0000256" key="9">
    <source>
        <dbReference type="SAM" id="Phobius"/>
    </source>
</evidence>
<dbReference type="Gene3D" id="3.30.450.20">
    <property type="entry name" value="PAS domain"/>
    <property type="match status" value="2"/>
</dbReference>
<name>A0A6G8IHS5_9BURK</name>
<dbReference type="InterPro" id="IPR035965">
    <property type="entry name" value="PAS-like_dom_sf"/>
</dbReference>
<evidence type="ECO:0000313" key="13">
    <source>
        <dbReference type="Proteomes" id="UP000503162"/>
    </source>
</evidence>
<evidence type="ECO:0000256" key="3">
    <source>
        <dbReference type="ARBA" id="ARBA00022553"/>
    </source>
</evidence>
<dbReference type="Pfam" id="PF02518">
    <property type="entry name" value="HATPase_c"/>
    <property type="match status" value="1"/>
</dbReference>
<dbReference type="CDD" id="cd00130">
    <property type="entry name" value="PAS"/>
    <property type="match status" value="2"/>
</dbReference>
<keyword evidence="13" id="KW-1185">Reference proteome</keyword>
<keyword evidence="9" id="KW-0812">Transmembrane</keyword>
<dbReference type="GO" id="GO:0000155">
    <property type="term" value="F:phosphorelay sensor kinase activity"/>
    <property type="evidence" value="ECO:0007669"/>
    <property type="project" value="InterPro"/>
</dbReference>
<dbReference type="Gene3D" id="1.10.287.130">
    <property type="match status" value="1"/>
</dbReference>
<organism evidence="12 13">
    <name type="scientific">Hydrogenophaga crocea</name>
    <dbReference type="NCBI Taxonomy" id="2716225"/>
    <lineage>
        <taxon>Bacteria</taxon>
        <taxon>Pseudomonadati</taxon>
        <taxon>Pseudomonadota</taxon>
        <taxon>Betaproteobacteria</taxon>
        <taxon>Burkholderiales</taxon>
        <taxon>Comamonadaceae</taxon>
        <taxon>Hydrogenophaga</taxon>
    </lineage>
</organism>
<dbReference type="Gene3D" id="3.30.565.10">
    <property type="entry name" value="Histidine kinase-like ATPase, C-terminal domain"/>
    <property type="match status" value="1"/>
</dbReference>
<dbReference type="GO" id="GO:0007234">
    <property type="term" value="P:osmosensory signaling via phosphorelay pathway"/>
    <property type="evidence" value="ECO:0007669"/>
    <property type="project" value="TreeGrafter"/>
</dbReference>
<dbReference type="CDD" id="cd00082">
    <property type="entry name" value="HisKA"/>
    <property type="match status" value="1"/>
</dbReference>
<dbReference type="NCBIfam" id="TIGR00229">
    <property type="entry name" value="sensory_box"/>
    <property type="match status" value="2"/>
</dbReference>
<dbReference type="Pfam" id="PF13426">
    <property type="entry name" value="PAS_9"/>
    <property type="match status" value="2"/>
</dbReference>
<evidence type="ECO:0000256" key="7">
    <source>
        <dbReference type="SAM" id="Coils"/>
    </source>
</evidence>
<evidence type="ECO:0000313" key="12">
    <source>
        <dbReference type="EMBL" id="QIM52576.1"/>
    </source>
</evidence>
<dbReference type="InterPro" id="IPR005467">
    <property type="entry name" value="His_kinase_dom"/>
</dbReference>
<proteinExistence type="predicted"/>
<keyword evidence="4" id="KW-0808">Transferase</keyword>
<dbReference type="GO" id="GO:0000156">
    <property type="term" value="F:phosphorelay response regulator activity"/>
    <property type="evidence" value="ECO:0007669"/>
    <property type="project" value="TreeGrafter"/>
</dbReference>
<dbReference type="Gene3D" id="3.30.450.40">
    <property type="match status" value="1"/>
</dbReference>
<dbReference type="PRINTS" id="PR00344">
    <property type="entry name" value="BCTRLSENSOR"/>
</dbReference>
<keyword evidence="9" id="KW-1133">Transmembrane helix</keyword>
<feature type="transmembrane region" description="Helical" evidence="9">
    <location>
        <begin position="135"/>
        <end position="152"/>
    </location>
</feature>
<keyword evidence="7" id="KW-0175">Coiled coil</keyword>
<dbReference type="SMART" id="SM00091">
    <property type="entry name" value="PAS"/>
    <property type="match status" value="2"/>
</dbReference>
<reference evidence="12 13" key="1">
    <citation type="submission" date="2020-03" db="EMBL/GenBank/DDBJ databases">
        <title>Hydrogenophaga sp. nov. isolated from cyanobacterial mat.</title>
        <authorList>
            <person name="Thorat V."/>
            <person name="Kirdat K."/>
            <person name="Tiwarekar B."/>
            <person name="Costa E.D."/>
            <person name="Yadav A."/>
        </authorList>
    </citation>
    <scope>NUCLEOTIDE SEQUENCE [LARGE SCALE GENOMIC DNA]</scope>
    <source>
        <strain evidence="12 13">BA0156</strain>
    </source>
</reference>
<evidence type="ECO:0000259" key="10">
    <source>
        <dbReference type="PROSITE" id="PS50109"/>
    </source>
</evidence>
<dbReference type="PROSITE" id="PS50112">
    <property type="entry name" value="PAS"/>
    <property type="match status" value="2"/>
</dbReference>
<dbReference type="PANTHER" id="PTHR42878">
    <property type="entry name" value="TWO-COMPONENT HISTIDINE KINASE"/>
    <property type="match status" value="1"/>
</dbReference>
<gene>
    <name evidence="12" type="ORF">G9Q37_10665</name>
</gene>
<feature type="domain" description="PAS" evidence="11">
    <location>
        <begin position="362"/>
        <end position="407"/>
    </location>
</feature>
<dbReference type="InterPro" id="IPR050351">
    <property type="entry name" value="BphY/WalK/GraS-like"/>
</dbReference>
<dbReference type="GO" id="GO:0016020">
    <property type="term" value="C:membrane"/>
    <property type="evidence" value="ECO:0007669"/>
    <property type="project" value="UniProtKB-SubCell"/>
</dbReference>
<dbReference type="KEGG" id="hcz:G9Q37_10665"/>
<dbReference type="InterPro" id="IPR036097">
    <property type="entry name" value="HisK_dim/P_sf"/>
</dbReference>
<evidence type="ECO:0000256" key="8">
    <source>
        <dbReference type="SAM" id="MobiDB-lite"/>
    </source>
</evidence>
<dbReference type="EC" id="2.7.13.3" evidence="2"/>
<evidence type="ECO:0000256" key="6">
    <source>
        <dbReference type="ARBA" id="ARBA00023136"/>
    </source>
</evidence>
<dbReference type="GO" id="GO:0030295">
    <property type="term" value="F:protein kinase activator activity"/>
    <property type="evidence" value="ECO:0007669"/>
    <property type="project" value="TreeGrafter"/>
</dbReference>
<feature type="region of interest" description="Disordered" evidence="8">
    <location>
        <begin position="1"/>
        <end position="21"/>
    </location>
</feature>
<dbReference type="InterPro" id="IPR036890">
    <property type="entry name" value="HATPase_C_sf"/>
</dbReference>
<dbReference type="InterPro" id="IPR003661">
    <property type="entry name" value="HisK_dim/P_dom"/>
</dbReference>
<dbReference type="PROSITE" id="PS50109">
    <property type="entry name" value="HIS_KIN"/>
    <property type="match status" value="1"/>
</dbReference>
<sequence length="866" mass="95603">MHEAEPSLPPEPPPAGTPVRVDLPDSADLRQALLWMCQGLGVAALLVALLDIALAPPGRSEAPIALFMALVAWVCWYGLRQRRLSPVAVAGAVILGVLATATASVVVYGSVRTSVNFLFVGAVVGAGIFLGRRTLVAVLLGTLALLAVLIAIESGPGFGGPPPDFRVGLRVWFTQAVSLTAAGLMVMHIQAVNQRALRRLREELERRQQTELERDRSLARFTRIFRSSPSPMIAQSARNGAILDVNPAFERCFGYRRNQVLGREDTFLWADPMERERYVERLAKERTIDNHRCRSRRADGSTFEAMISSETGSEEEDRLIISTVTDVTSREQLLERLRRSEALFATAFNFAPLNLTLSRLSDGTILEVNRAEDRVQGLTADELKGRTSLELGVWLSPEERQRFVDLLVRDGHVDAYETRMRHKDGTLVDSRIWAEVIQIDGEPCILASSINISDEKRREALLLEVAKGVAAETGEAFFSALAQHLSGAIDAGMVMVAEVRDDTVLDTLAVWRDGRLSRNFAFNVAGTPCADTLRRDGLMSCTVNLADHYPAAPQLRAQGYQAYIGLALRDAEGRAIGLLGAMWREPLTIKPDTQALLSIFAARAKAELVRLRSEREIVRLNETLEQRVRERTAELQKLNAELDAFAYSVSHDLKSPLRAIDGFTQLLKEQIEPIADEDTRQLLDRVLGSSARMGAIINDLLGLARVSQGVLHRMEIDLSELARAVLDQELAREPQRQVRVSLQPGLLANVDPDLARIVLENLFGNALKYTRQREIAEIAWGQDGVDENGVPRFFLSDNGTGFDMAYVDQLFKPFKRLHRAHEFEGTGIGLATVRRIIDRHGGTVTAHGEPGVGATFRFSFGEGPTA</sequence>
<dbReference type="InterPro" id="IPR003594">
    <property type="entry name" value="HATPase_dom"/>
</dbReference>
<dbReference type="InterPro" id="IPR029016">
    <property type="entry name" value="GAF-like_dom_sf"/>
</dbReference>
<dbReference type="InterPro" id="IPR004358">
    <property type="entry name" value="Sig_transdc_His_kin-like_C"/>
</dbReference>
<protein>
    <recommendedName>
        <fullName evidence="2">histidine kinase</fullName>
        <ecNumber evidence="2">2.7.13.3</ecNumber>
    </recommendedName>
</protein>
<dbReference type="PANTHER" id="PTHR42878:SF15">
    <property type="entry name" value="BACTERIOPHYTOCHROME"/>
    <property type="match status" value="1"/>
</dbReference>
<evidence type="ECO:0000256" key="5">
    <source>
        <dbReference type="ARBA" id="ARBA00022777"/>
    </source>
</evidence>
<dbReference type="SMART" id="SM00388">
    <property type="entry name" value="HisKA"/>
    <property type="match status" value="1"/>
</dbReference>
<dbReference type="SMART" id="SM00387">
    <property type="entry name" value="HATPase_c"/>
    <property type="match status" value="1"/>
</dbReference>
<keyword evidence="6 9" id="KW-0472">Membrane</keyword>
<dbReference type="RefSeq" id="WP_166227178.1">
    <property type="nucleotide sequence ID" value="NZ_CP049989.1"/>
</dbReference>
<dbReference type="AlphaFoldDB" id="A0A6G8IHS5"/>
<evidence type="ECO:0000259" key="11">
    <source>
        <dbReference type="PROSITE" id="PS50112"/>
    </source>
</evidence>
<feature type="domain" description="Histidine kinase" evidence="10">
    <location>
        <begin position="648"/>
        <end position="864"/>
    </location>
</feature>
<dbReference type="Pfam" id="PF00512">
    <property type="entry name" value="HisKA"/>
    <property type="match status" value="1"/>
</dbReference>
<accession>A0A6G8IHS5</accession>
<keyword evidence="3" id="KW-0597">Phosphoprotein</keyword>
<feature type="domain" description="PAS" evidence="11">
    <location>
        <begin position="217"/>
        <end position="291"/>
    </location>
</feature>
<feature type="compositionally biased region" description="Pro residues" evidence="8">
    <location>
        <begin position="7"/>
        <end position="16"/>
    </location>
</feature>
<feature type="transmembrane region" description="Helical" evidence="9">
    <location>
        <begin position="86"/>
        <end position="108"/>
    </location>
</feature>
<dbReference type="SUPFAM" id="SSF47384">
    <property type="entry name" value="Homodimeric domain of signal transducing histidine kinase"/>
    <property type="match status" value="1"/>
</dbReference>